<reference evidence="1 2" key="1">
    <citation type="journal article" date="2022" name="DNA Res.">
        <title>Chromosomal-level genome assembly of the orchid tree Bauhinia variegata (Leguminosae; Cercidoideae) supports the allotetraploid origin hypothesis of Bauhinia.</title>
        <authorList>
            <person name="Zhong Y."/>
            <person name="Chen Y."/>
            <person name="Zheng D."/>
            <person name="Pang J."/>
            <person name="Liu Y."/>
            <person name="Luo S."/>
            <person name="Meng S."/>
            <person name="Qian L."/>
            <person name="Wei D."/>
            <person name="Dai S."/>
            <person name="Zhou R."/>
        </authorList>
    </citation>
    <scope>NUCLEOTIDE SEQUENCE [LARGE SCALE GENOMIC DNA]</scope>
    <source>
        <strain evidence="1">BV-YZ2020</strain>
    </source>
</reference>
<protein>
    <submittedName>
        <fullName evidence="1">Uncharacterized protein</fullName>
    </submittedName>
</protein>
<comment type="caution">
    <text evidence="1">The sequence shown here is derived from an EMBL/GenBank/DDBJ whole genome shotgun (WGS) entry which is preliminary data.</text>
</comment>
<proteinExistence type="predicted"/>
<keyword evidence="2" id="KW-1185">Reference proteome</keyword>
<dbReference type="Proteomes" id="UP000828941">
    <property type="component" value="Chromosome 8"/>
</dbReference>
<name>A0ACB9MUU2_BAUVA</name>
<gene>
    <name evidence="1" type="ORF">L6164_019733</name>
</gene>
<evidence type="ECO:0000313" key="1">
    <source>
        <dbReference type="EMBL" id="KAI4327249.1"/>
    </source>
</evidence>
<accession>A0ACB9MUU2</accession>
<organism evidence="1 2">
    <name type="scientific">Bauhinia variegata</name>
    <name type="common">Purple orchid tree</name>
    <name type="synonym">Phanera variegata</name>
    <dbReference type="NCBI Taxonomy" id="167791"/>
    <lineage>
        <taxon>Eukaryota</taxon>
        <taxon>Viridiplantae</taxon>
        <taxon>Streptophyta</taxon>
        <taxon>Embryophyta</taxon>
        <taxon>Tracheophyta</taxon>
        <taxon>Spermatophyta</taxon>
        <taxon>Magnoliopsida</taxon>
        <taxon>eudicotyledons</taxon>
        <taxon>Gunneridae</taxon>
        <taxon>Pentapetalae</taxon>
        <taxon>rosids</taxon>
        <taxon>fabids</taxon>
        <taxon>Fabales</taxon>
        <taxon>Fabaceae</taxon>
        <taxon>Cercidoideae</taxon>
        <taxon>Cercideae</taxon>
        <taxon>Bauhiniinae</taxon>
        <taxon>Bauhinia</taxon>
    </lineage>
</organism>
<evidence type="ECO:0000313" key="2">
    <source>
        <dbReference type="Proteomes" id="UP000828941"/>
    </source>
</evidence>
<sequence>MACLEVCKESNFKEEPEGLTLDGSVDWHGRPAIRDESGRWVAGIIVLLNQGLATLAFFGVGVNLVLFLTRILGQNNAEAANNVSKWTGTVYIFSLVGAFLSDSYWGRYKTCAVFQIIFVIGLVSLSLSSYLFLVRPKGCGSEKMPCGKHSSLEMGMFYLSIYLVALGNGGYQPNIATFGADQFDEEHSKEGPSKVAFFSYFYLALNLGELFSNTFLVYFEDEGMWALGFWVSAASAFAALLLFLVGTPRYRHFKPSGNPLSRCSQVLVAASTKWGVQMPPNGEDLYDIDTKESSTTGNRRILHTHGFKFLDKAAFISSRDFEDQKYGIRNPWRLCPVTQVEEVNLLVSMVIKISTEDHMPGWIPGNLNKGHLDRFYFLLAVLTSVDLVVYIACAKWYKCIQLEGRCEGSEDDDDESGKVGV</sequence>
<dbReference type="EMBL" id="CM039433">
    <property type="protein sequence ID" value="KAI4327249.1"/>
    <property type="molecule type" value="Genomic_DNA"/>
</dbReference>